<evidence type="ECO:0000313" key="2">
    <source>
        <dbReference type="EMBL" id="QJD83216.1"/>
    </source>
</evidence>
<dbReference type="InterPro" id="IPR016181">
    <property type="entry name" value="Acyl_CoA_acyltransferase"/>
</dbReference>
<dbReference type="RefSeq" id="WP_169279513.1">
    <property type="nucleotide sequence ID" value="NZ_CP051680.1"/>
</dbReference>
<organism evidence="2 3">
    <name type="scientific">Cohnella herbarum</name>
    <dbReference type="NCBI Taxonomy" id="2728023"/>
    <lineage>
        <taxon>Bacteria</taxon>
        <taxon>Bacillati</taxon>
        <taxon>Bacillota</taxon>
        <taxon>Bacilli</taxon>
        <taxon>Bacillales</taxon>
        <taxon>Paenibacillaceae</taxon>
        <taxon>Cohnella</taxon>
    </lineage>
</organism>
<dbReference type="KEGG" id="cheb:HH215_08540"/>
<dbReference type="EMBL" id="CP051680">
    <property type="protein sequence ID" value="QJD83216.1"/>
    <property type="molecule type" value="Genomic_DNA"/>
</dbReference>
<sequence>MELQIIGASEEDLIILTEMNRQLIADEGSENPMNDEQLRQRMQDWILGDWNVDLLLFDNTVIGYALYQFRSNPYHMELKDVYLRQYFIKREYRNNGHGITGIEKLKQERFKGIQNLEIDVLQCNMKGQNFWRKAGFMPHYVNMRMNLKNS</sequence>
<gene>
    <name evidence="2" type="ORF">HH215_08540</name>
</gene>
<dbReference type="PROSITE" id="PS51186">
    <property type="entry name" value="GNAT"/>
    <property type="match status" value="1"/>
</dbReference>
<dbReference type="GO" id="GO:0016747">
    <property type="term" value="F:acyltransferase activity, transferring groups other than amino-acyl groups"/>
    <property type="evidence" value="ECO:0007669"/>
    <property type="project" value="InterPro"/>
</dbReference>
<feature type="domain" description="N-acetyltransferase" evidence="1">
    <location>
        <begin position="3"/>
        <end position="148"/>
    </location>
</feature>
<dbReference type="AlphaFoldDB" id="A0A7Z2VHC8"/>
<accession>A0A7Z2VHC8</accession>
<dbReference type="Proteomes" id="UP000502248">
    <property type="component" value="Chromosome"/>
</dbReference>
<evidence type="ECO:0000259" key="1">
    <source>
        <dbReference type="PROSITE" id="PS51186"/>
    </source>
</evidence>
<keyword evidence="3" id="KW-1185">Reference proteome</keyword>
<name>A0A7Z2VHC8_9BACL</name>
<dbReference type="InterPro" id="IPR000182">
    <property type="entry name" value="GNAT_dom"/>
</dbReference>
<dbReference type="Pfam" id="PF00583">
    <property type="entry name" value="Acetyltransf_1"/>
    <property type="match status" value="1"/>
</dbReference>
<reference evidence="2 3" key="1">
    <citation type="submission" date="2020-04" db="EMBL/GenBank/DDBJ databases">
        <title>Genome sequencing of novel species.</title>
        <authorList>
            <person name="Heo J."/>
            <person name="Kim S.-J."/>
            <person name="Kim J.-S."/>
            <person name="Hong S.-B."/>
            <person name="Kwon S.-W."/>
        </authorList>
    </citation>
    <scope>NUCLEOTIDE SEQUENCE [LARGE SCALE GENOMIC DNA]</scope>
    <source>
        <strain evidence="2 3">MFER-1</strain>
    </source>
</reference>
<protein>
    <submittedName>
        <fullName evidence="2">GNAT family N-acetyltransferase</fullName>
    </submittedName>
</protein>
<keyword evidence="2" id="KW-0808">Transferase</keyword>
<evidence type="ECO:0000313" key="3">
    <source>
        <dbReference type="Proteomes" id="UP000502248"/>
    </source>
</evidence>
<dbReference type="Gene3D" id="3.40.630.30">
    <property type="match status" value="1"/>
</dbReference>
<dbReference type="SUPFAM" id="SSF55729">
    <property type="entry name" value="Acyl-CoA N-acyltransferases (Nat)"/>
    <property type="match status" value="1"/>
</dbReference>
<proteinExistence type="predicted"/>